<keyword evidence="10 14" id="KW-1133">Transmembrane helix</keyword>
<comment type="catalytic activity">
    <reaction evidence="13">
        <text>Cu(+)(in) + ATP + H2O = Cu(+)(out) + ADP + phosphate + H(+)</text>
        <dbReference type="Rhea" id="RHEA:25792"/>
        <dbReference type="ChEBI" id="CHEBI:15377"/>
        <dbReference type="ChEBI" id="CHEBI:15378"/>
        <dbReference type="ChEBI" id="CHEBI:30616"/>
        <dbReference type="ChEBI" id="CHEBI:43474"/>
        <dbReference type="ChEBI" id="CHEBI:49552"/>
        <dbReference type="ChEBI" id="CHEBI:456216"/>
        <dbReference type="EC" id="7.2.2.8"/>
    </reaction>
</comment>
<feature type="transmembrane region" description="Helical" evidence="14">
    <location>
        <begin position="218"/>
        <end position="237"/>
    </location>
</feature>
<dbReference type="CDD" id="cd02094">
    <property type="entry name" value="P-type_ATPase_Cu-like"/>
    <property type="match status" value="1"/>
</dbReference>
<dbReference type="InterPro" id="IPR027256">
    <property type="entry name" value="P-typ_ATPase_IB"/>
</dbReference>
<dbReference type="InterPro" id="IPR018303">
    <property type="entry name" value="ATPase_P-typ_P_site"/>
</dbReference>
<evidence type="ECO:0000313" key="16">
    <source>
        <dbReference type="EMBL" id="WAW15785.1"/>
    </source>
</evidence>
<dbReference type="Proteomes" id="UP001164187">
    <property type="component" value="Chromosome"/>
</dbReference>
<keyword evidence="7" id="KW-0813">Transport</keyword>
<dbReference type="InterPro" id="IPR023299">
    <property type="entry name" value="ATPase_P-typ_cyto_dom_N"/>
</dbReference>
<evidence type="ECO:0000256" key="8">
    <source>
        <dbReference type="ARBA" id="ARBA00022840"/>
    </source>
</evidence>
<evidence type="ECO:0000259" key="15">
    <source>
        <dbReference type="PROSITE" id="PS50846"/>
    </source>
</evidence>
<sequence>MTQSINDDLYNDNEITINTNKEINTSKISFKIDGMSCSACARAAERALNKTEGVSLANVNIATEKAYVEYDSSITGLKDFKSAIKSAGFKLVSEDGKNFSTGDNLFNRFLVSIILATMLFIISMGPMIGITLPNIISPHHNPINYAIIQIVLVIPIMMAGNKFYTNGYKSLLKLSPNMDTLVAISTTAAFLFSFYNTVKMYIYPDYLKQLMDSHTHLPLYFESCGVIIALIMLGKHLESRSKSKTSKSIKSLINLKAKKAILYIDGVEKEVEIDNVKTGDILIIKPGQKIPVDGEVIYGSTSVDESMLTGEAIAIEKSIGDKLVGASINKNGNIRMIAQKVGDDTTLSQIIKLVEDAQNRKAPIANLADLVSSYFVPIVMSIATISAFIWYFVGKSTFEFALTIFVSVLVIACPCALGLATPTAIMVGTGKGAENGILIKGGDSLEIAKDIKTVAFDKTGTITEGNPRLTDFMVEDESYSENYLLGLIASIEKKSEHPLADAIVDYANKFGIEFLDIDQFINIEGMGIKSSLDNTEILIGNSKLMYKNSVSNVEQVFNKYKDRIDDGKSYIYIAIDGKCVAMIFVADVIRKSSISAVRKLKDLGIEVVMITGDNDLIASSIAQKVGIDKYYANILPADKASIVEGLKSSGKKVAMVGDGINDAPALATSDLGIAIGNGTDVAIESADIILIKNDINDVSKAIRLSKSTIKNIKENLAWAFIYNIIGIPFAAGIIYAFGGQLLNPMISAAAMSLSSVSVVLNALRLNRFK</sequence>
<comment type="subcellular location">
    <subcellularLocation>
        <location evidence="14">Cell membrane</location>
    </subcellularLocation>
    <subcellularLocation>
        <location evidence="1">Endomembrane system</location>
        <topology evidence="1">Multi-pass membrane protein</topology>
    </subcellularLocation>
</comment>
<dbReference type="SUPFAM" id="SSF56784">
    <property type="entry name" value="HAD-like"/>
    <property type="match status" value="1"/>
</dbReference>
<dbReference type="InterPro" id="IPR036412">
    <property type="entry name" value="HAD-like_sf"/>
</dbReference>
<dbReference type="RefSeq" id="WP_269312466.1">
    <property type="nucleotide sequence ID" value="NZ_CP114052.1"/>
</dbReference>
<feature type="transmembrane region" description="Helical" evidence="14">
    <location>
        <begin position="181"/>
        <end position="198"/>
    </location>
</feature>
<feature type="transmembrane region" description="Helical" evidence="14">
    <location>
        <begin position="370"/>
        <end position="394"/>
    </location>
</feature>
<dbReference type="SUPFAM" id="SSF81653">
    <property type="entry name" value="Calcium ATPase, transduction domain A"/>
    <property type="match status" value="1"/>
</dbReference>
<evidence type="ECO:0000256" key="13">
    <source>
        <dbReference type="ARBA" id="ARBA00049289"/>
    </source>
</evidence>
<dbReference type="NCBIfam" id="TIGR01494">
    <property type="entry name" value="ATPase_P-type"/>
    <property type="match status" value="1"/>
</dbReference>
<dbReference type="SUPFAM" id="SSF81665">
    <property type="entry name" value="Calcium ATPase, transmembrane domain M"/>
    <property type="match status" value="1"/>
</dbReference>
<dbReference type="PROSITE" id="PS00154">
    <property type="entry name" value="ATPASE_E1_E2"/>
    <property type="match status" value="1"/>
</dbReference>
<keyword evidence="14" id="KW-1003">Cell membrane</keyword>
<organism evidence="16 17">
    <name type="scientific">Peptostreptococcus equinus</name>
    <dbReference type="NCBI Taxonomy" id="3003601"/>
    <lineage>
        <taxon>Bacteria</taxon>
        <taxon>Bacillati</taxon>
        <taxon>Bacillota</taxon>
        <taxon>Clostridia</taxon>
        <taxon>Peptostreptococcales</taxon>
        <taxon>Peptostreptococcaceae</taxon>
        <taxon>Peptostreptococcus</taxon>
    </lineage>
</organism>
<dbReference type="InterPro" id="IPR023298">
    <property type="entry name" value="ATPase_P-typ_TM_dom_sf"/>
</dbReference>
<evidence type="ECO:0000256" key="10">
    <source>
        <dbReference type="ARBA" id="ARBA00022989"/>
    </source>
</evidence>
<gene>
    <name evidence="16" type="ORF">O0R46_04855</name>
</gene>
<dbReference type="InterPro" id="IPR023214">
    <property type="entry name" value="HAD_sf"/>
</dbReference>
<feature type="transmembrane region" description="Helical" evidence="14">
    <location>
        <begin position="109"/>
        <end position="136"/>
    </location>
</feature>
<evidence type="ECO:0000256" key="9">
    <source>
        <dbReference type="ARBA" id="ARBA00022967"/>
    </source>
</evidence>
<name>A0ABY7JRM0_9FIRM</name>
<dbReference type="NCBIfam" id="TIGR01525">
    <property type="entry name" value="ATPase-IB_hvy"/>
    <property type="match status" value="1"/>
</dbReference>
<dbReference type="SFLD" id="SFLDG00002">
    <property type="entry name" value="C1.7:_P-type_atpase_like"/>
    <property type="match status" value="1"/>
</dbReference>
<evidence type="ECO:0000256" key="14">
    <source>
        <dbReference type="RuleBase" id="RU362081"/>
    </source>
</evidence>
<accession>A0ABY7JRM0</accession>
<evidence type="ECO:0000313" key="17">
    <source>
        <dbReference type="Proteomes" id="UP001164187"/>
    </source>
</evidence>
<dbReference type="Pfam" id="PF00403">
    <property type="entry name" value="HMA"/>
    <property type="match status" value="1"/>
</dbReference>
<dbReference type="CDD" id="cd00371">
    <property type="entry name" value="HMA"/>
    <property type="match status" value="1"/>
</dbReference>
<keyword evidence="5 14" id="KW-0479">Metal-binding</keyword>
<evidence type="ECO:0000256" key="4">
    <source>
        <dbReference type="ARBA" id="ARBA00022692"/>
    </source>
</evidence>
<feature type="transmembrane region" description="Helical" evidence="14">
    <location>
        <begin position="744"/>
        <end position="763"/>
    </location>
</feature>
<proteinExistence type="inferred from homology"/>
<dbReference type="EMBL" id="CP114052">
    <property type="protein sequence ID" value="WAW15785.1"/>
    <property type="molecule type" value="Genomic_DNA"/>
</dbReference>
<dbReference type="Gene3D" id="3.40.50.1000">
    <property type="entry name" value="HAD superfamily/HAD-like"/>
    <property type="match status" value="1"/>
</dbReference>
<evidence type="ECO:0000256" key="2">
    <source>
        <dbReference type="ARBA" id="ARBA00006024"/>
    </source>
</evidence>
<dbReference type="Gene3D" id="3.40.1110.10">
    <property type="entry name" value="Calcium-transporting ATPase, cytoplasmic domain N"/>
    <property type="match status" value="2"/>
</dbReference>
<feature type="transmembrane region" description="Helical" evidence="14">
    <location>
        <begin position="400"/>
        <end position="421"/>
    </location>
</feature>
<dbReference type="PROSITE" id="PS50846">
    <property type="entry name" value="HMA_2"/>
    <property type="match status" value="1"/>
</dbReference>
<keyword evidence="12 14" id="KW-0472">Membrane</keyword>
<dbReference type="Gene3D" id="2.70.150.10">
    <property type="entry name" value="Calcium-transporting ATPase, cytoplasmic transduction domain A"/>
    <property type="match status" value="1"/>
</dbReference>
<feature type="transmembrane region" description="Helical" evidence="14">
    <location>
        <begin position="716"/>
        <end position="738"/>
    </location>
</feature>
<keyword evidence="7" id="KW-0187">Copper transport</keyword>
<evidence type="ECO:0000256" key="6">
    <source>
        <dbReference type="ARBA" id="ARBA00022741"/>
    </source>
</evidence>
<protein>
    <recommendedName>
        <fullName evidence="3">P-type Cu(+) transporter</fullName>
        <ecNumber evidence="3">7.2.2.8</ecNumber>
    </recommendedName>
</protein>
<dbReference type="PRINTS" id="PR00943">
    <property type="entry name" value="CUATPASE"/>
</dbReference>
<evidence type="ECO:0000256" key="3">
    <source>
        <dbReference type="ARBA" id="ARBA00012517"/>
    </source>
</evidence>
<dbReference type="InterPro" id="IPR059000">
    <property type="entry name" value="ATPase_P-type_domA"/>
</dbReference>
<evidence type="ECO:0000256" key="11">
    <source>
        <dbReference type="ARBA" id="ARBA00023008"/>
    </source>
</evidence>
<dbReference type="SFLD" id="SFLDF00027">
    <property type="entry name" value="p-type_atpase"/>
    <property type="match status" value="1"/>
</dbReference>
<dbReference type="PANTHER" id="PTHR43520">
    <property type="entry name" value="ATP7, ISOFORM B"/>
    <property type="match status" value="1"/>
</dbReference>
<dbReference type="SFLD" id="SFLDS00003">
    <property type="entry name" value="Haloacid_Dehalogenase"/>
    <property type="match status" value="1"/>
</dbReference>
<evidence type="ECO:0000256" key="5">
    <source>
        <dbReference type="ARBA" id="ARBA00022723"/>
    </source>
</evidence>
<comment type="similarity">
    <text evidence="2 14">Belongs to the cation transport ATPase (P-type) (TC 3.A.3) family. Type IB subfamily.</text>
</comment>
<dbReference type="InterPro" id="IPR008250">
    <property type="entry name" value="ATPase_P-typ_transduc_dom_A_sf"/>
</dbReference>
<dbReference type="PRINTS" id="PR00119">
    <property type="entry name" value="CATATPASE"/>
</dbReference>
<keyword evidence="11" id="KW-0186">Copper</keyword>
<dbReference type="Pfam" id="PF00122">
    <property type="entry name" value="E1-E2_ATPase"/>
    <property type="match status" value="1"/>
</dbReference>
<evidence type="ECO:0000256" key="1">
    <source>
        <dbReference type="ARBA" id="ARBA00004127"/>
    </source>
</evidence>
<dbReference type="PANTHER" id="PTHR43520:SF8">
    <property type="entry name" value="P-TYPE CU(+) TRANSPORTER"/>
    <property type="match status" value="1"/>
</dbReference>
<keyword evidence="7" id="KW-0406">Ion transport</keyword>
<dbReference type="NCBIfam" id="TIGR01511">
    <property type="entry name" value="ATPase-IB1_Cu"/>
    <property type="match status" value="1"/>
</dbReference>
<dbReference type="InterPro" id="IPR006121">
    <property type="entry name" value="HMA_dom"/>
</dbReference>
<feature type="domain" description="HMA" evidence="15">
    <location>
        <begin position="26"/>
        <end position="92"/>
    </location>
</feature>
<dbReference type="SUPFAM" id="SSF55008">
    <property type="entry name" value="HMA, heavy metal-associated domain"/>
    <property type="match status" value="1"/>
</dbReference>
<keyword evidence="4 14" id="KW-0812">Transmembrane</keyword>
<dbReference type="InterPro" id="IPR044492">
    <property type="entry name" value="P_typ_ATPase_HD_dom"/>
</dbReference>
<evidence type="ECO:0000256" key="7">
    <source>
        <dbReference type="ARBA" id="ARBA00022796"/>
    </source>
</evidence>
<dbReference type="InterPro" id="IPR001757">
    <property type="entry name" value="P_typ_ATPase"/>
</dbReference>
<keyword evidence="6 14" id="KW-0547">Nucleotide-binding</keyword>
<keyword evidence="8 14" id="KW-0067">ATP-binding</keyword>
<dbReference type="InterPro" id="IPR036163">
    <property type="entry name" value="HMA_dom_sf"/>
</dbReference>
<dbReference type="Gene3D" id="3.30.70.100">
    <property type="match status" value="1"/>
</dbReference>
<feature type="transmembrane region" description="Helical" evidence="14">
    <location>
        <begin position="142"/>
        <end position="160"/>
    </location>
</feature>
<keyword evidence="9" id="KW-1278">Translocase</keyword>
<reference evidence="16" key="1">
    <citation type="submission" date="2022-12" db="EMBL/GenBank/DDBJ databases">
        <title>Peptostreptococcus.</title>
        <authorList>
            <person name="Lee S.H."/>
        </authorList>
    </citation>
    <scope>NUCLEOTIDE SEQUENCE</scope>
    <source>
        <strain evidence="16">CBA3647</strain>
    </source>
</reference>
<dbReference type="Pfam" id="PF00702">
    <property type="entry name" value="Hydrolase"/>
    <property type="match status" value="1"/>
</dbReference>
<dbReference type="EC" id="7.2.2.8" evidence="3"/>
<evidence type="ECO:0000256" key="12">
    <source>
        <dbReference type="ARBA" id="ARBA00023136"/>
    </source>
</evidence>
<keyword evidence="17" id="KW-1185">Reference proteome</keyword>